<organism evidence="11 12">
    <name type="scientific">Phytoactinopolyspora halotolerans</name>
    <dbReference type="NCBI Taxonomy" id="1981512"/>
    <lineage>
        <taxon>Bacteria</taxon>
        <taxon>Bacillati</taxon>
        <taxon>Actinomycetota</taxon>
        <taxon>Actinomycetes</taxon>
        <taxon>Jiangellales</taxon>
        <taxon>Jiangellaceae</taxon>
        <taxon>Phytoactinopolyspora</taxon>
    </lineage>
</organism>
<name>A0A6L9S749_9ACTN</name>
<dbReference type="GO" id="GO:0000976">
    <property type="term" value="F:transcription cis-regulatory region binding"/>
    <property type="evidence" value="ECO:0007669"/>
    <property type="project" value="TreeGrafter"/>
</dbReference>
<dbReference type="EMBL" id="JAAGOA010000005">
    <property type="protein sequence ID" value="NEE00392.1"/>
    <property type="molecule type" value="Genomic_DNA"/>
</dbReference>
<dbReference type="SUPFAM" id="SSF46894">
    <property type="entry name" value="C-terminal effector domain of the bipartite response regulators"/>
    <property type="match status" value="1"/>
</dbReference>
<dbReference type="SMART" id="SM00448">
    <property type="entry name" value="REC"/>
    <property type="match status" value="1"/>
</dbReference>
<evidence type="ECO:0000259" key="9">
    <source>
        <dbReference type="PROSITE" id="PS50110"/>
    </source>
</evidence>
<feature type="domain" description="Response regulatory" evidence="9">
    <location>
        <begin position="4"/>
        <end position="117"/>
    </location>
</feature>
<gene>
    <name evidence="11" type="ORF">G1H10_09440</name>
</gene>
<keyword evidence="1 6" id="KW-0597">Phosphoprotein</keyword>
<dbReference type="Pfam" id="PF00072">
    <property type="entry name" value="Response_reg"/>
    <property type="match status" value="1"/>
</dbReference>
<dbReference type="GO" id="GO:0032993">
    <property type="term" value="C:protein-DNA complex"/>
    <property type="evidence" value="ECO:0007669"/>
    <property type="project" value="TreeGrafter"/>
</dbReference>
<evidence type="ECO:0000256" key="3">
    <source>
        <dbReference type="ARBA" id="ARBA00023015"/>
    </source>
</evidence>
<feature type="region of interest" description="Disordered" evidence="8">
    <location>
        <begin position="230"/>
        <end position="277"/>
    </location>
</feature>
<evidence type="ECO:0000256" key="4">
    <source>
        <dbReference type="ARBA" id="ARBA00023125"/>
    </source>
</evidence>
<feature type="domain" description="OmpR/PhoB-type" evidence="10">
    <location>
        <begin position="128"/>
        <end position="227"/>
    </location>
</feature>
<dbReference type="CDD" id="cd17574">
    <property type="entry name" value="REC_OmpR"/>
    <property type="match status" value="1"/>
</dbReference>
<dbReference type="AlphaFoldDB" id="A0A6L9S749"/>
<feature type="DNA-binding region" description="OmpR/PhoB-type" evidence="7">
    <location>
        <begin position="128"/>
        <end position="227"/>
    </location>
</feature>
<dbReference type="InterPro" id="IPR016032">
    <property type="entry name" value="Sig_transdc_resp-reg_C-effctor"/>
</dbReference>
<dbReference type="InterPro" id="IPR039420">
    <property type="entry name" value="WalR-like"/>
</dbReference>
<dbReference type="FunFam" id="3.40.50.2300:FF:000001">
    <property type="entry name" value="DNA-binding response regulator PhoB"/>
    <property type="match status" value="1"/>
</dbReference>
<protein>
    <submittedName>
        <fullName evidence="11">Response regulator transcription factor</fullName>
    </submittedName>
</protein>
<dbReference type="CDD" id="cd00383">
    <property type="entry name" value="trans_reg_C"/>
    <property type="match status" value="1"/>
</dbReference>
<comment type="caution">
    <text evidence="11">The sequence shown here is derived from an EMBL/GenBank/DDBJ whole genome shotgun (WGS) entry which is preliminary data.</text>
</comment>
<keyword evidence="2" id="KW-0902">Two-component regulatory system</keyword>
<dbReference type="Gene3D" id="1.10.10.10">
    <property type="entry name" value="Winged helix-like DNA-binding domain superfamily/Winged helix DNA-binding domain"/>
    <property type="match status" value="1"/>
</dbReference>
<feature type="modified residue" description="4-aspartylphosphate" evidence="6">
    <location>
        <position position="53"/>
    </location>
</feature>
<dbReference type="InterPro" id="IPR001867">
    <property type="entry name" value="OmpR/PhoB-type_DNA-bd"/>
</dbReference>
<evidence type="ECO:0000256" key="7">
    <source>
        <dbReference type="PROSITE-ProRule" id="PRU01091"/>
    </source>
</evidence>
<dbReference type="PANTHER" id="PTHR48111:SF4">
    <property type="entry name" value="DNA-BINDING DUAL TRANSCRIPTIONAL REGULATOR OMPR"/>
    <property type="match status" value="1"/>
</dbReference>
<dbReference type="PROSITE" id="PS50110">
    <property type="entry name" value="RESPONSE_REGULATORY"/>
    <property type="match status" value="1"/>
</dbReference>
<evidence type="ECO:0000259" key="10">
    <source>
        <dbReference type="PROSITE" id="PS51755"/>
    </source>
</evidence>
<proteinExistence type="predicted"/>
<dbReference type="InterPro" id="IPR001789">
    <property type="entry name" value="Sig_transdc_resp-reg_receiver"/>
</dbReference>
<keyword evidence="12" id="KW-1185">Reference proteome</keyword>
<evidence type="ECO:0000256" key="6">
    <source>
        <dbReference type="PROSITE-ProRule" id="PRU00169"/>
    </source>
</evidence>
<evidence type="ECO:0000313" key="12">
    <source>
        <dbReference type="Proteomes" id="UP000475214"/>
    </source>
</evidence>
<dbReference type="Pfam" id="PF00486">
    <property type="entry name" value="Trans_reg_C"/>
    <property type="match status" value="1"/>
</dbReference>
<feature type="compositionally biased region" description="Low complexity" evidence="8">
    <location>
        <begin position="248"/>
        <end position="261"/>
    </location>
</feature>
<evidence type="ECO:0000256" key="1">
    <source>
        <dbReference type="ARBA" id="ARBA00022553"/>
    </source>
</evidence>
<dbReference type="GO" id="GO:0000156">
    <property type="term" value="F:phosphorelay response regulator activity"/>
    <property type="evidence" value="ECO:0007669"/>
    <property type="project" value="TreeGrafter"/>
</dbReference>
<keyword evidence="4 7" id="KW-0238">DNA-binding</keyword>
<sequence>MAARILIAEDDRKQADFVRRFLEREGHIASVVYDGRAAIDEALRLRPDLMVLDLMLPQVAGMDVCRVLRSEQDIPIIMLTARASEEDLLTGLALGADDYITKPYSPLELVARIRTVLRRVARAAPAEPDVYTVGGLVIDMVRHEVRMNGERLETTPAEFNILACMAASPGRAFTRQLLLEHISDMGKETTARTVDFHMMNLRRKIETVPTRPRYLLTVYGVGYKLAEVADEPSEAERGDGGALAGAHPDAAPSDVASSDVASSDRARPPARTSHHAP</sequence>
<evidence type="ECO:0000256" key="8">
    <source>
        <dbReference type="SAM" id="MobiDB-lite"/>
    </source>
</evidence>
<dbReference type="InterPro" id="IPR036388">
    <property type="entry name" value="WH-like_DNA-bd_sf"/>
</dbReference>
<dbReference type="PANTHER" id="PTHR48111">
    <property type="entry name" value="REGULATOR OF RPOS"/>
    <property type="match status" value="1"/>
</dbReference>
<dbReference type="PROSITE" id="PS51755">
    <property type="entry name" value="OMPR_PHOB"/>
    <property type="match status" value="1"/>
</dbReference>
<dbReference type="SUPFAM" id="SSF52172">
    <property type="entry name" value="CheY-like"/>
    <property type="match status" value="1"/>
</dbReference>
<keyword evidence="5" id="KW-0804">Transcription</keyword>
<dbReference type="GO" id="GO:0006355">
    <property type="term" value="P:regulation of DNA-templated transcription"/>
    <property type="evidence" value="ECO:0007669"/>
    <property type="project" value="InterPro"/>
</dbReference>
<dbReference type="InterPro" id="IPR011006">
    <property type="entry name" value="CheY-like_superfamily"/>
</dbReference>
<evidence type="ECO:0000256" key="2">
    <source>
        <dbReference type="ARBA" id="ARBA00023012"/>
    </source>
</evidence>
<accession>A0A6L9S749</accession>
<evidence type="ECO:0000313" key="11">
    <source>
        <dbReference type="EMBL" id="NEE00392.1"/>
    </source>
</evidence>
<evidence type="ECO:0000256" key="5">
    <source>
        <dbReference type="ARBA" id="ARBA00023163"/>
    </source>
</evidence>
<dbReference type="SMART" id="SM00862">
    <property type="entry name" value="Trans_reg_C"/>
    <property type="match status" value="1"/>
</dbReference>
<dbReference type="Gene3D" id="3.40.50.2300">
    <property type="match status" value="1"/>
</dbReference>
<dbReference type="RefSeq" id="WP_163736002.1">
    <property type="nucleotide sequence ID" value="NZ_JAAGOA010000005.1"/>
</dbReference>
<dbReference type="Proteomes" id="UP000475214">
    <property type="component" value="Unassembled WGS sequence"/>
</dbReference>
<dbReference type="GO" id="GO:0005829">
    <property type="term" value="C:cytosol"/>
    <property type="evidence" value="ECO:0007669"/>
    <property type="project" value="TreeGrafter"/>
</dbReference>
<reference evidence="11 12" key="1">
    <citation type="submission" date="2020-02" db="EMBL/GenBank/DDBJ databases">
        <authorList>
            <person name="Li X.-J."/>
            <person name="Han X.-M."/>
        </authorList>
    </citation>
    <scope>NUCLEOTIDE SEQUENCE [LARGE SCALE GENOMIC DNA]</scope>
    <source>
        <strain evidence="11 12">CCTCC AB 2017055</strain>
    </source>
</reference>
<dbReference type="Gene3D" id="6.10.250.690">
    <property type="match status" value="1"/>
</dbReference>
<keyword evidence="3" id="KW-0805">Transcription regulation</keyword>